<sequence>MILAGNLILHFLGFSSSANERLRNDVLAVILKSFAQPNHARIGRLVYRCPQLVGRAIGFGDSWQEKQERLSYLTCSVFCLVFNRWRASIIEEEIADASGIKMF</sequence>
<evidence type="ECO:0000313" key="2">
    <source>
        <dbReference type="EMBL" id="GBO19749.1"/>
    </source>
</evidence>
<keyword evidence="1" id="KW-0732">Signal</keyword>
<evidence type="ECO:0000313" key="3">
    <source>
        <dbReference type="Proteomes" id="UP000499080"/>
    </source>
</evidence>
<feature type="signal peptide" evidence="1">
    <location>
        <begin position="1"/>
        <end position="17"/>
    </location>
</feature>
<protein>
    <submittedName>
        <fullName evidence="2">Uncharacterized protein</fullName>
    </submittedName>
</protein>
<proteinExistence type="predicted"/>
<reference evidence="2 3" key="1">
    <citation type="journal article" date="2019" name="Sci. Rep.">
        <title>Orb-weaving spider Araneus ventricosus genome elucidates the spidroin gene catalogue.</title>
        <authorList>
            <person name="Kono N."/>
            <person name="Nakamura H."/>
            <person name="Ohtoshi R."/>
            <person name="Moran D.A.P."/>
            <person name="Shinohara A."/>
            <person name="Yoshida Y."/>
            <person name="Fujiwara M."/>
            <person name="Mori M."/>
            <person name="Tomita M."/>
            <person name="Arakawa K."/>
        </authorList>
    </citation>
    <scope>NUCLEOTIDE SEQUENCE [LARGE SCALE GENOMIC DNA]</scope>
</reference>
<feature type="chain" id="PRO_5021208827" evidence="1">
    <location>
        <begin position="18"/>
        <end position="103"/>
    </location>
</feature>
<name>A0A4Y2V3C8_ARAVE</name>
<dbReference type="Proteomes" id="UP000499080">
    <property type="component" value="Unassembled WGS sequence"/>
</dbReference>
<gene>
    <name evidence="2" type="ORF">AVEN_219226_1</name>
</gene>
<dbReference type="EMBL" id="BGPR01043191">
    <property type="protein sequence ID" value="GBO19749.1"/>
    <property type="molecule type" value="Genomic_DNA"/>
</dbReference>
<accession>A0A4Y2V3C8</accession>
<dbReference type="AlphaFoldDB" id="A0A4Y2V3C8"/>
<comment type="caution">
    <text evidence="2">The sequence shown here is derived from an EMBL/GenBank/DDBJ whole genome shotgun (WGS) entry which is preliminary data.</text>
</comment>
<keyword evidence="3" id="KW-1185">Reference proteome</keyword>
<evidence type="ECO:0000256" key="1">
    <source>
        <dbReference type="SAM" id="SignalP"/>
    </source>
</evidence>
<organism evidence="2 3">
    <name type="scientific">Araneus ventricosus</name>
    <name type="common">Orbweaver spider</name>
    <name type="synonym">Epeira ventricosa</name>
    <dbReference type="NCBI Taxonomy" id="182803"/>
    <lineage>
        <taxon>Eukaryota</taxon>
        <taxon>Metazoa</taxon>
        <taxon>Ecdysozoa</taxon>
        <taxon>Arthropoda</taxon>
        <taxon>Chelicerata</taxon>
        <taxon>Arachnida</taxon>
        <taxon>Araneae</taxon>
        <taxon>Araneomorphae</taxon>
        <taxon>Entelegynae</taxon>
        <taxon>Araneoidea</taxon>
        <taxon>Araneidae</taxon>
        <taxon>Araneus</taxon>
    </lineage>
</organism>